<feature type="domain" description="Creatinase N-terminal" evidence="5">
    <location>
        <begin position="14"/>
        <end position="141"/>
    </location>
</feature>
<dbReference type="CDD" id="cd01085">
    <property type="entry name" value="APP"/>
    <property type="match status" value="1"/>
</dbReference>
<evidence type="ECO:0000313" key="8">
    <source>
        <dbReference type="Proteomes" id="UP000770785"/>
    </source>
</evidence>
<evidence type="ECO:0000259" key="6">
    <source>
        <dbReference type="Pfam" id="PF16188"/>
    </source>
</evidence>
<keyword evidence="7" id="KW-0031">Aminopeptidase</keyword>
<dbReference type="Gene3D" id="3.40.350.10">
    <property type="entry name" value="Creatinase/prolidase N-terminal domain"/>
    <property type="match status" value="2"/>
</dbReference>
<dbReference type="Pfam" id="PF01321">
    <property type="entry name" value="Creatinase_N"/>
    <property type="match status" value="1"/>
</dbReference>
<feature type="domain" description="Peptidase M24" evidence="4">
    <location>
        <begin position="319"/>
        <end position="533"/>
    </location>
</feature>
<dbReference type="InterPro" id="IPR050422">
    <property type="entry name" value="X-Pro_aminopeptidase_P"/>
</dbReference>
<evidence type="ECO:0000256" key="2">
    <source>
        <dbReference type="ARBA" id="ARBA00022723"/>
    </source>
</evidence>
<dbReference type="SUPFAM" id="SSF55920">
    <property type="entry name" value="Creatinase/aminopeptidase"/>
    <property type="match status" value="1"/>
</dbReference>
<dbReference type="SUPFAM" id="SSF53092">
    <property type="entry name" value="Creatinase/prolidase N-terminal domain"/>
    <property type="match status" value="1"/>
</dbReference>
<evidence type="ECO:0000256" key="3">
    <source>
        <dbReference type="ARBA" id="ARBA00022801"/>
    </source>
</evidence>
<organism evidence="7 8">
    <name type="scientific">Neolewinella antarctica</name>
    <dbReference type="NCBI Taxonomy" id="442734"/>
    <lineage>
        <taxon>Bacteria</taxon>
        <taxon>Pseudomonadati</taxon>
        <taxon>Bacteroidota</taxon>
        <taxon>Saprospiria</taxon>
        <taxon>Saprospirales</taxon>
        <taxon>Lewinellaceae</taxon>
        <taxon>Neolewinella</taxon>
    </lineage>
</organism>
<dbReference type="InterPro" id="IPR033740">
    <property type="entry name" value="Pept_M24B"/>
</dbReference>
<dbReference type="GO" id="GO:0004177">
    <property type="term" value="F:aminopeptidase activity"/>
    <property type="evidence" value="ECO:0007669"/>
    <property type="project" value="UniProtKB-KW"/>
</dbReference>
<keyword evidence="8" id="KW-1185">Reference proteome</keyword>
<dbReference type="Gene3D" id="3.90.230.10">
    <property type="entry name" value="Creatinase/methionine aminopeptidase superfamily"/>
    <property type="match status" value="1"/>
</dbReference>
<dbReference type="InterPro" id="IPR036005">
    <property type="entry name" value="Creatinase/aminopeptidase-like"/>
</dbReference>
<feature type="domain" description="Peptidase M24 C-terminal" evidence="6">
    <location>
        <begin position="538"/>
        <end position="592"/>
    </location>
</feature>
<keyword evidence="3 7" id="KW-0378">Hydrolase</keyword>
<evidence type="ECO:0000259" key="4">
    <source>
        <dbReference type="Pfam" id="PF00557"/>
    </source>
</evidence>
<reference evidence="7 8" key="1">
    <citation type="submission" date="2020-03" db="EMBL/GenBank/DDBJ databases">
        <title>Genomic Encyclopedia of Type Strains, Phase IV (KMG-IV): sequencing the most valuable type-strain genomes for metagenomic binning, comparative biology and taxonomic classification.</title>
        <authorList>
            <person name="Goeker M."/>
        </authorList>
    </citation>
    <scope>NUCLEOTIDE SEQUENCE [LARGE SCALE GENOMIC DNA]</scope>
    <source>
        <strain evidence="7 8">DSM 105096</strain>
    </source>
</reference>
<dbReference type="InterPro" id="IPR032416">
    <property type="entry name" value="Peptidase_M24_C"/>
</dbReference>
<comment type="similarity">
    <text evidence="1">Belongs to the peptidase M24B family.</text>
</comment>
<evidence type="ECO:0000313" key="7">
    <source>
        <dbReference type="EMBL" id="NJC26872.1"/>
    </source>
</evidence>
<dbReference type="PANTHER" id="PTHR43763:SF6">
    <property type="entry name" value="XAA-PRO AMINOPEPTIDASE 1"/>
    <property type="match status" value="1"/>
</dbReference>
<name>A0ABX0XCD7_9BACT</name>
<dbReference type="EC" id="3.4.11.9" evidence="7"/>
<evidence type="ECO:0000256" key="1">
    <source>
        <dbReference type="ARBA" id="ARBA00008766"/>
    </source>
</evidence>
<sequence length="596" mass="66502">MQPRTQEMTTAKKLSTLRRAMLEHQIDAYIVPSTDPHQSEYPAPRWAAREWLSGFTGSAGTLVVTLHESKLWTDGRYFSQANAQLADTEIGLMKDRLPETPGIEAWLGSTLMSGQNVGVDGRVVSEAIARRLRKKLEEQELNLIVEEDLIRGIWPDRPDVPSKPVFEHDADLAGETWQDRIEKMMAWQGAHDLDYYVVSALDEVAWLLNMRGSDIDFNPLCVAYLIVGTQGDHTLFAAARKDFDAWTDKVGDGQTLEVHDYKKISSFLRRINATDADIGFDRATISTRLATYAGNERSSHFASPIPAWKAIKNDAALGHLRRTMKQDGVALLKLFSWLQKNNVTEAEVAHKLTELRSQQPGYVTDSFPAIVGYAGNGAIIHYRAPEEGSARIKKEGLLLLDSGGQYTSGTTDITRTVALGEVSQEMKENFTRVLQGHIDLAMAKFPVGTTGIQLDVLARMPLWQAQLDYGHGTGHGVGYFLNVHEGPMGIHSRVDAPNGRVPLAAGMILSNEPGYYKEGTYGIRTENLVVVREADRAGWLEFETITLYPIDRSLVVEDMMTRPQVQWLGDYNSRVFDELSPLLEKEDLAYLKSLIV</sequence>
<dbReference type="RefSeq" id="WP_168037629.1">
    <property type="nucleotide sequence ID" value="NZ_JAATJH010000003.1"/>
</dbReference>
<keyword evidence="2" id="KW-0479">Metal-binding</keyword>
<dbReference type="Pfam" id="PF16188">
    <property type="entry name" value="Peptidase_M24_C"/>
    <property type="match status" value="1"/>
</dbReference>
<comment type="caution">
    <text evidence="7">The sequence shown here is derived from an EMBL/GenBank/DDBJ whole genome shotgun (WGS) entry which is preliminary data.</text>
</comment>
<dbReference type="Proteomes" id="UP000770785">
    <property type="component" value="Unassembled WGS sequence"/>
</dbReference>
<gene>
    <name evidence="7" type="ORF">GGR27_002382</name>
</gene>
<keyword evidence="7" id="KW-0645">Protease</keyword>
<dbReference type="Pfam" id="PF16189">
    <property type="entry name" value="Creatinase_N_2"/>
    <property type="match status" value="1"/>
</dbReference>
<dbReference type="InterPro" id="IPR000994">
    <property type="entry name" value="Pept_M24"/>
</dbReference>
<proteinExistence type="inferred from homology"/>
<dbReference type="EMBL" id="JAATJH010000003">
    <property type="protein sequence ID" value="NJC26872.1"/>
    <property type="molecule type" value="Genomic_DNA"/>
</dbReference>
<dbReference type="PANTHER" id="PTHR43763">
    <property type="entry name" value="XAA-PRO AMINOPEPTIDASE 1"/>
    <property type="match status" value="1"/>
</dbReference>
<dbReference type="InterPro" id="IPR029149">
    <property type="entry name" value="Creatin/AminoP/Spt16_N"/>
</dbReference>
<evidence type="ECO:0000259" key="5">
    <source>
        <dbReference type="Pfam" id="PF01321"/>
    </source>
</evidence>
<accession>A0ABX0XCD7</accession>
<protein>
    <submittedName>
        <fullName evidence="7">Xaa-Pro aminopeptidase</fullName>
        <ecNumber evidence="7">3.4.11.9</ecNumber>
    </submittedName>
</protein>
<dbReference type="InterPro" id="IPR000587">
    <property type="entry name" value="Creatinase_N"/>
</dbReference>
<dbReference type="Pfam" id="PF00557">
    <property type="entry name" value="Peptidase_M24"/>
    <property type="match status" value="1"/>
</dbReference>